<evidence type="ECO:0000256" key="4">
    <source>
        <dbReference type="SAM" id="Coils"/>
    </source>
</evidence>
<evidence type="ECO:0000256" key="3">
    <source>
        <dbReference type="ARBA" id="ARBA00023239"/>
    </source>
</evidence>
<dbReference type="InterPro" id="IPR043594">
    <property type="entry name" value="HMGL"/>
</dbReference>
<organism evidence="6">
    <name type="scientific">viral metagenome</name>
    <dbReference type="NCBI Taxonomy" id="1070528"/>
    <lineage>
        <taxon>unclassified sequences</taxon>
        <taxon>metagenomes</taxon>
        <taxon>organismal metagenomes</taxon>
    </lineage>
</organism>
<evidence type="ECO:0000259" key="5">
    <source>
        <dbReference type="Pfam" id="PF00682"/>
    </source>
</evidence>
<dbReference type="Pfam" id="PF00682">
    <property type="entry name" value="HMGL-like"/>
    <property type="match status" value="1"/>
</dbReference>
<evidence type="ECO:0000256" key="1">
    <source>
        <dbReference type="ARBA" id="ARBA00009405"/>
    </source>
</evidence>
<sequence length="317" mass="36747">MSLLSYRFFLSTVKSNNSWLKIYQGLNCPKPFDVSLRDGLQTANPEYYPLLKKRDIYHEIVFNDYPRAIEIGSVVSEKVFPIFRDSVQLCNEAIQDQDKNQENKSDIYLLTPNKDKLRRLLEISNCANFSLISSVSNIFQRRNINKTLDETKQNINEMLEMIKDKNAIETKVKLYVSCINECPLSGKVDKDFIVKELLYYNSLSIDEICLSDTCGTLEVNDFEYIVDTCKRFGIPMSKFSLHLHVKPRREKVIKNIINSALDRRIINFDVSMINGGGCSVTMKSEDMSPNLSYSLYYNTLFEYIKDKCIMNESKNKI</sequence>
<comment type="similarity">
    <text evidence="1">Belongs to the HMG-CoA lyase family.</text>
</comment>
<feature type="coiled-coil region" evidence="4">
    <location>
        <begin position="141"/>
        <end position="168"/>
    </location>
</feature>
<dbReference type="PANTHER" id="PTHR42738:SF7">
    <property type="entry name" value="HYDROXYMETHYLGLUTARYL-COA LYASE"/>
    <property type="match status" value="1"/>
</dbReference>
<dbReference type="AlphaFoldDB" id="A0A6C0DTP5"/>
<dbReference type="PANTHER" id="PTHR42738">
    <property type="entry name" value="HYDROXYMETHYLGLUTARYL-COA LYASE"/>
    <property type="match status" value="1"/>
</dbReference>
<protein>
    <recommendedName>
        <fullName evidence="5">Pyruvate carboxyltransferase domain-containing protein</fullName>
    </recommendedName>
</protein>
<dbReference type="GO" id="GO:0046951">
    <property type="term" value="P:ketone body biosynthetic process"/>
    <property type="evidence" value="ECO:0007669"/>
    <property type="project" value="TreeGrafter"/>
</dbReference>
<dbReference type="EMBL" id="MN739669">
    <property type="protein sequence ID" value="QHT19848.1"/>
    <property type="molecule type" value="Genomic_DNA"/>
</dbReference>
<feature type="domain" description="Pyruvate carboxyltransferase" evidence="5">
    <location>
        <begin position="32"/>
        <end position="244"/>
    </location>
</feature>
<evidence type="ECO:0000313" key="6">
    <source>
        <dbReference type="EMBL" id="QHT19848.1"/>
    </source>
</evidence>
<reference evidence="6" key="1">
    <citation type="journal article" date="2020" name="Nature">
        <title>Giant virus diversity and host interactions through global metagenomics.</title>
        <authorList>
            <person name="Schulz F."/>
            <person name="Roux S."/>
            <person name="Paez-Espino D."/>
            <person name="Jungbluth S."/>
            <person name="Walsh D.A."/>
            <person name="Denef V.J."/>
            <person name="McMahon K.D."/>
            <person name="Konstantinidis K.T."/>
            <person name="Eloe-Fadrosh E.A."/>
            <person name="Kyrpides N.C."/>
            <person name="Woyke T."/>
        </authorList>
    </citation>
    <scope>NUCLEOTIDE SEQUENCE</scope>
    <source>
        <strain evidence="6">GVMAG-M-3300023174-5</strain>
    </source>
</reference>
<dbReference type="Gene3D" id="3.20.20.70">
    <property type="entry name" value="Aldolase class I"/>
    <property type="match status" value="1"/>
</dbReference>
<proteinExistence type="inferred from homology"/>
<dbReference type="InterPro" id="IPR000891">
    <property type="entry name" value="PYR_CT"/>
</dbReference>
<keyword evidence="4" id="KW-0175">Coiled coil</keyword>
<evidence type="ECO:0000256" key="2">
    <source>
        <dbReference type="ARBA" id="ARBA00022723"/>
    </source>
</evidence>
<accession>A0A6C0DTP5</accession>
<dbReference type="SUPFAM" id="SSF51569">
    <property type="entry name" value="Aldolase"/>
    <property type="match status" value="1"/>
</dbReference>
<dbReference type="InterPro" id="IPR013785">
    <property type="entry name" value="Aldolase_TIM"/>
</dbReference>
<dbReference type="GO" id="GO:0006552">
    <property type="term" value="P:L-leucine catabolic process"/>
    <property type="evidence" value="ECO:0007669"/>
    <property type="project" value="TreeGrafter"/>
</dbReference>
<keyword evidence="2" id="KW-0479">Metal-binding</keyword>
<name>A0A6C0DTP5_9ZZZZ</name>
<keyword evidence="3" id="KW-0456">Lyase</keyword>
<dbReference type="GO" id="GO:0046872">
    <property type="term" value="F:metal ion binding"/>
    <property type="evidence" value="ECO:0007669"/>
    <property type="project" value="UniProtKB-KW"/>
</dbReference>
<dbReference type="GO" id="GO:0004419">
    <property type="term" value="F:hydroxymethylglutaryl-CoA lyase activity"/>
    <property type="evidence" value="ECO:0007669"/>
    <property type="project" value="TreeGrafter"/>
</dbReference>